<keyword evidence="2" id="KW-1185">Reference proteome</keyword>
<name>A0A6C7EC32_ILUCY</name>
<evidence type="ECO:0000313" key="1">
    <source>
        <dbReference type="EMBL" id="BAN04031.1"/>
    </source>
</evidence>
<protein>
    <submittedName>
        <fullName evidence="1">Uncharacterized protein</fullName>
    </submittedName>
</protein>
<reference evidence="1 2" key="1">
    <citation type="journal article" date="2013" name="Int. J. Syst. Evol. Microbiol.">
        <title>Ilumatobacter nonamiense sp. nov. and Ilumatobacter coccineum sp. nov., isolated from seashore sand.</title>
        <authorList>
            <person name="Matsumoto A."/>
            <person name="Kasai H."/>
            <person name="Matsuo Y."/>
            <person name="Shizuri Y."/>
            <person name="Ichikawa N."/>
            <person name="Fujita N."/>
            <person name="Omura S."/>
            <person name="Takahashi Y."/>
        </authorList>
    </citation>
    <scope>NUCLEOTIDE SEQUENCE [LARGE SCALE GENOMIC DNA]</scope>
    <source>
        <strain evidence="2">NBRC 103263 / KCTC 29153 / YM16-304</strain>
    </source>
</reference>
<sequence length="166" mass="17201">MVVWRGGGGRPFYSSGMRITWLLTVVAAVGTGACQSSGSDTAALVGDGYVEAIETICADTNARLDALPSPPDGISATDWADEVALAFGAESERTRDLLVDGSLRSTHLDFATTTSELAGRYRALSTTIVDDPDGIGAISTEITELTLGRNDLASELGVNGCVRDGS</sequence>
<evidence type="ECO:0000313" key="2">
    <source>
        <dbReference type="Proteomes" id="UP000011863"/>
    </source>
</evidence>
<dbReference type="PROSITE" id="PS51257">
    <property type="entry name" value="PROKAR_LIPOPROTEIN"/>
    <property type="match status" value="1"/>
</dbReference>
<dbReference type="Proteomes" id="UP000011863">
    <property type="component" value="Chromosome"/>
</dbReference>
<organism evidence="1 2">
    <name type="scientific">Ilumatobacter coccineus (strain NBRC 103263 / KCTC 29153 / YM16-304)</name>
    <dbReference type="NCBI Taxonomy" id="1313172"/>
    <lineage>
        <taxon>Bacteria</taxon>
        <taxon>Bacillati</taxon>
        <taxon>Actinomycetota</taxon>
        <taxon>Acidimicrobiia</taxon>
        <taxon>Acidimicrobiales</taxon>
        <taxon>Ilumatobacteraceae</taxon>
        <taxon>Ilumatobacter</taxon>
    </lineage>
</organism>
<gene>
    <name evidence="1" type="ORF">YM304_37170</name>
</gene>
<dbReference type="EMBL" id="AP012057">
    <property type="protein sequence ID" value="BAN04031.1"/>
    <property type="molecule type" value="Genomic_DNA"/>
</dbReference>
<accession>A0A6C7EC32</accession>
<dbReference type="AlphaFoldDB" id="A0A6C7EC32"/>
<dbReference type="KEGG" id="aym:YM304_37170"/>
<proteinExistence type="predicted"/>